<dbReference type="EMBL" id="CP071794">
    <property type="protein sequence ID" value="QTD55487.1"/>
    <property type="molecule type" value="Genomic_DNA"/>
</dbReference>
<dbReference type="RefSeq" id="WP_207987325.1">
    <property type="nucleotide sequence ID" value="NZ_CP071794.1"/>
</dbReference>
<evidence type="ECO:0000313" key="1">
    <source>
        <dbReference type="EMBL" id="QTD55487.1"/>
    </source>
</evidence>
<proteinExistence type="predicted"/>
<reference evidence="1 2" key="1">
    <citation type="submission" date="2021-03" db="EMBL/GenBank/DDBJ databases">
        <title>Complete genome of Parasphingorhabdus_sp.JHSY0214.</title>
        <authorList>
            <person name="Yoo J.H."/>
            <person name="Bae J.W."/>
        </authorList>
    </citation>
    <scope>NUCLEOTIDE SEQUENCE [LARGE SCALE GENOMIC DNA]</scope>
    <source>
        <strain evidence="1 2">JHSY0214</strain>
    </source>
</reference>
<name>A0ABX7T4L5_9SPHN</name>
<accession>A0ABX7T4L5</accession>
<evidence type="ECO:0000313" key="2">
    <source>
        <dbReference type="Proteomes" id="UP000663923"/>
    </source>
</evidence>
<dbReference type="Proteomes" id="UP000663923">
    <property type="component" value="Chromosome"/>
</dbReference>
<organism evidence="1 2">
    <name type="scientific">Parasphingorhabdus cellanae</name>
    <dbReference type="NCBI Taxonomy" id="2806553"/>
    <lineage>
        <taxon>Bacteria</taxon>
        <taxon>Pseudomonadati</taxon>
        <taxon>Pseudomonadota</taxon>
        <taxon>Alphaproteobacteria</taxon>
        <taxon>Sphingomonadales</taxon>
        <taxon>Sphingomonadaceae</taxon>
        <taxon>Parasphingorhabdus</taxon>
    </lineage>
</organism>
<keyword evidence="2" id="KW-1185">Reference proteome</keyword>
<gene>
    <name evidence="1" type="ORF">J4G78_14940</name>
</gene>
<protein>
    <submittedName>
        <fullName evidence="1">Uncharacterized protein</fullName>
    </submittedName>
</protein>
<sequence length="72" mass="7802">MAAASRVPVPGSMTTPMIMIGDFGAMHMWKRTTSNRAGWQIIRVPAEKPKLLKSLICGRIKSGSMGLVRGDC</sequence>